<feature type="domain" description="DUF7425" evidence="1">
    <location>
        <begin position="1"/>
        <end position="89"/>
    </location>
</feature>
<reference evidence="2 3" key="1">
    <citation type="submission" date="2018-01" db="EMBL/GenBank/DDBJ databases">
        <title>Complete genome of Klebsiella pneumoniae bacteriophage vB_KpnM_KpS110.</title>
        <authorList>
            <person name="Verevkin V.V."/>
            <person name="Solovieva E.V."/>
            <person name="Krasilnikova V.M."/>
            <person name="Kislichkina A.A."/>
            <person name="Volozhantsev N.V."/>
        </authorList>
    </citation>
    <scope>NUCLEOTIDE SEQUENCE [LARGE SCALE GENOMIC DNA]</scope>
</reference>
<gene>
    <name evidence="2" type="ORF">kps110_182</name>
</gene>
<accession>A0A2K9VAQ7</accession>
<evidence type="ECO:0000259" key="1">
    <source>
        <dbReference type="Pfam" id="PF24200"/>
    </source>
</evidence>
<dbReference type="EMBL" id="MG770379">
    <property type="protein sequence ID" value="AUV59298.1"/>
    <property type="molecule type" value="Genomic_DNA"/>
</dbReference>
<keyword evidence="3" id="KW-1185">Reference proteome</keyword>
<protein>
    <recommendedName>
        <fullName evidence="1">DUF7425 domain-containing protein</fullName>
    </recommendedName>
</protein>
<sequence>MAHIWCDVLLVLYTTARNDKTNSAFFPVPFSSGGMTVARILEIEKQLGQPTMFSQVQVVGYELLNEMLIPEVSVERVITNRSTMAQLIEGNKNA</sequence>
<dbReference type="InterPro" id="IPR055848">
    <property type="entry name" value="DUF7425"/>
</dbReference>
<name>A0A2K9VAQ7_9CAUD</name>
<organism evidence="2 3">
    <name type="scientific">Klebsiella phage vB_KpnM_KpS110</name>
    <dbReference type="NCBI Taxonomy" id="2079262"/>
    <lineage>
        <taxon>Viruses</taxon>
        <taxon>Duplodnaviria</taxon>
        <taxon>Heunggongvirae</taxon>
        <taxon>Uroviricota</taxon>
        <taxon>Caudoviricetes</taxon>
        <taxon>Pantevenvirales</taxon>
        <taxon>Ackermannviridae</taxon>
        <taxon>Taipeivirus</taxon>
        <taxon>Taipeivirus KpS110</taxon>
    </lineage>
</organism>
<evidence type="ECO:0000313" key="2">
    <source>
        <dbReference type="EMBL" id="AUV59298.1"/>
    </source>
</evidence>
<dbReference type="Proteomes" id="UP000241603">
    <property type="component" value="Segment"/>
</dbReference>
<proteinExistence type="predicted"/>
<evidence type="ECO:0000313" key="3">
    <source>
        <dbReference type="Proteomes" id="UP000241603"/>
    </source>
</evidence>
<dbReference type="Pfam" id="PF24200">
    <property type="entry name" value="DUF7425"/>
    <property type="match status" value="1"/>
</dbReference>